<evidence type="ECO:0000259" key="2">
    <source>
        <dbReference type="Pfam" id="PF13406"/>
    </source>
</evidence>
<reference evidence="4" key="1">
    <citation type="journal article" date="2019" name="Int. J. Syst. Evol. Microbiol.">
        <title>The Global Catalogue of Microorganisms (GCM) 10K type strain sequencing project: providing services to taxonomists for standard genome sequencing and annotation.</title>
        <authorList>
            <consortium name="The Broad Institute Genomics Platform"/>
            <consortium name="The Broad Institute Genome Sequencing Center for Infectious Disease"/>
            <person name="Wu L."/>
            <person name="Ma J."/>
        </authorList>
    </citation>
    <scope>NUCLEOTIDE SEQUENCE [LARGE SCALE GENOMIC DNA]</scope>
    <source>
        <strain evidence="4">KCTC 52640</strain>
    </source>
</reference>
<keyword evidence="4" id="KW-1185">Reference proteome</keyword>
<dbReference type="Gene3D" id="1.10.530.10">
    <property type="match status" value="1"/>
</dbReference>
<feature type="chain" id="PRO_5046751912" evidence="1">
    <location>
        <begin position="26"/>
        <end position="337"/>
    </location>
</feature>
<dbReference type="EMBL" id="JBHRSS010000006">
    <property type="protein sequence ID" value="MFC3104963.1"/>
    <property type="molecule type" value="Genomic_DNA"/>
</dbReference>
<dbReference type="PANTHER" id="PTHR30163:SF9">
    <property type="entry name" value="MEMBRANE-BOUND LYTIC MUREIN TRANSGLYCOSYLASE B"/>
    <property type="match status" value="1"/>
</dbReference>
<proteinExistence type="predicted"/>
<dbReference type="InterPro" id="IPR043426">
    <property type="entry name" value="MltB-like"/>
</dbReference>
<comment type="caution">
    <text evidence="3">The sequence shown here is derived from an EMBL/GenBank/DDBJ whole genome shotgun (WGS) entry which is preliminary data.</text>
</comment>
<dbReference type="InterPro" id="IPR031304">
    <property type="entry name" value="SLT_2"/>
</dbReference>
<evidence type="ECO:0000313" key="4">
    <source>
        <dbReference type="Proteomes" id="UP001595462"/>
    </source>
</evidence>
<name>A0ABV7EQF4_9GAMM</name>
<dbReference type="PANTHER" id="PTHR30163">
    <property type="entry name" value="MEMBRANE-BOUND LYTIC MUREIN TRANSGLYCOSYLASE B"/>
    <property type="match status" value="1"/>
</dbReference>
<dbReference type="SUPFAM" id="SSF53955">
    <property type="entry name" value="Lysozyme-like"/>
    <property type="match status" value="1"/>
</dbReference>
<organism evidence="3 4">
    <name type="scientific">Salinisphaera aquimarina</name>
    <dbReference type="NCBI Taxonomy" id="2094031"/>
    <lineage>
        <taxon>Bacteria</taxon>
        <taxon>Pseudomonadati</taxon>
        <taxon>Pseudomonadota</taxon>
        <taxon>Gammaproteobacteria</taxon>
        <taxon>Salinisphaerales</taxon>
        <taxon>Salinisphaeraceae</taxon>
        <taxon>Salinisphaera</taxon>
    </lineage>
</organism>
<evidence type="ECO:0000256" key="1">
    <source>
        <dbReference type="SAM" id="SignalP"/>
    </source>
</evidence>
<dbReference type="CDD" id="cd13399">
    <property type="entry name" value="Slt35-like"/>
    <property type="match status" value="1"/>
</dbReference>
<keyword evidence="1" id="KW-0732">Signal</keyword>
<sequence length="337" mass="37337">MNRFFSFVASAALLTLICSPLPAPAETGNYAQRPEGKALLKRLQKADGVDIDEARALLEDATYQPKIVAAMRKPAERTLTWADYRPIFLQPERAEKGAAYIAEHQAMFDAAEEKYGVPANIVAAIIGVETKYGAFVGRNRVLDALSTLAFDYPERGAYFTRELEGFIQLCVEEDLACDSEIGSYAGAMGLPQFMPSSYRAYAVDGNDNGKRDLWQEPADVIASVANYLAEHHWQRGAPVSLPAWIGDTGQLDAIERSKREPAYRWDALHRLGVRVDTPPADDAQVGLLEFQGAHGTEYWLGLNNFFVITTYNHSPLYAMAVYQLGQEIAARQDHDTP</sequence>
<evidence type="ECO:0000313" key="3">
    <source>
        <dbReference type="EMBL" id="MFC3104963.1"/>
    </source>
</evidence>
<feature type="domain" description="Transglycosylase SLT" evidence="2">
    <location>
        <begin position="38"/>
        <end position="326"/>
    </location>
</feature>
<feature type="signal peptide" evidence="1">
    <location>
        <begin position="1"/>
        <end position="25"/>
    </location>
</feature>
<dbReference type="RefSeq" id="WP_380690524.1">
    <property type="nucleotide sequence ID" value="NZ_JBHRSS010000006.1"/>
</dbReference>
<dbReference type="Proteomes" id="UP001595462">
    <property type="component" value="Unassembled WGS sequence"/>
</dbReference>
<dbReference type="Gene3D" id="1.10.8.350">
    <property type="entry name" value="Bacterial muramidase"/>
    <property type="match status" value="1"/>
</dbReference>
<dbReference type="InterPro" id="IPR011757">
    <property type="entry name" value="Lytic_transglycosylase_MltB"/>
</dbReference>
<protein>
    <submittedName>
        <fullName evidence="3">Lytic murein transglycosylase B</fullName>
    </submittedName>
</protein>
<dbReference type="Pfam" id="PF13406">
    <property type="entry name" value="SLT_2"/>
    <property type="match status" value="1"/>
</dbReference>
<gene>
    <name evidence="3" type="primary">mltB</name>
    <name evidence="3" type="ORF">ACFOSU_13865</name>
</gene>
<dbReference type="InterPro" id="IPR023346">
    <property type="entry name" value="Lysozyme-like_dom_sf"/>
</dbReference>
<accession>A0ABV7EQF4</accession>
<dbReference type="NCBIfam" id="TIGR02282">
    <property type="entry name" value="MltB"/>
    <property type="match status" value="1"/>
</dbReference>